<dbReference type="OMA" id="PRYWILQ"/>
<gene>
    <name evidence="6" type="ORF">SCHCODRAFT_238815</name>
</gene>
<protein>
    <recommendedName>
        <fullName evidence="5">Protein kinase domain-containing protein</fullName>
    </recommendedName>
</protein>
<dbReference type="PANTHER" id="PTHR24055">
    <property type="entry name" value="MITOGEN-ACTIVATED PROTEIN KINASE"/>
    <property type="match status" value="1"/>
</dbReference>
<evidence type="ECO:0000259" key="5">
    <source>
        <dbReference type="PROSITE" id="PS50011"/>
    </source>
</evidence>
<dbReference type="AlphaFoldDB" id="D8QLW2"/>
<keyword evidence="1" id="KW-0723">Serine/threonine-protein kinase</keyword>
<dbReference type="InterPro" id="IPR000719">
    <property type="entry name" value="Prot_kinase_dom"/>
</dbReference>
<feature type="binding site" evidence="4">
    <location>
        <position position="98"/>
    </location>
    <ligand>
        <name>ATP</name>
        <dbReference type="ChEBI" id="CHEBI:30616"/>
    </ligand>
</feature>
<accession>D8QLW2</accession>
<feature type="domain" description="Protein kinase" evidence="5">
    <location>
        <begin position="68"/>
        <end position="391"/>
    </location>
</feature>
<dbReference type="STRING" id="578458.D8QLW2"/>
<dbReference type="EMBL" id="GL377319">
    <property type="protein sequence ID" value="EFI91099.1"/>
    <property type="molecule type" value="Genomic_DNA"/>
</dbReference>
<keyword evidence="1" id="KW-0808">Transferase</keyword>
<dbReference type="VEuPathDB" id="FungiDB:SCHCODRAFT_02555806"/>
<keyword evidence="2 4" id="KW-0547">Nucleotide-binding</keyword>
<dbReference type="Proteomes" id="UP000007431">
    <property type="component" value="Unassembled WGS sequence"/>
</dbReference>
<dbReference type="GO" id="GO:0005524">
    <property type="term" value="F:ATP binding"/>
    <property type="evidence" value="ECO:0007669"/>
    <property type="project" value="UniProtKB-UniRule"/>
</dbReference>
<dbReference type="SMART" id="SM00220">
    <property type="entry name" value="S_TKc"/>
    <property type="match status" value="1"/>
</dbReference>
<evidence type="ECO:0000256" key="2">
    <source>
        <dbReference type="ARBA" id="ARBA00022741"/>
    </source>
</evidence>
<dbReference type="PROSITE" id="PS50011">
    <property type="entry name" value="PROTEIN_KINASE_DOM"/>
    <property type="match status" value="1"/>
</dbReference>
<dbReference type="InParanoid" id="D8QLW2"/>
<name>D8QLW2_SCHCM</name>
<dbReference type="Gene3D" id="3.30.200.20">
    <property type="entry name" value="Phosphorylase Kinase, domain 1"/>
    <property type="match status" value="1"/>
</dbReference>
<evidence type="ECO:0000313" key="7">
    <source>
        <dbReference type="Proteomes" id="UP000007431"/>
    </source>
</evidence>
<evidence type="ECO:0000256" key="3">
    <source>
        <dbReference type="ARBA" id="ARBA00022840"/>
    </source>
</evidence>
<evidence type="ECO:0000256" key="1">
    <source>
        <dbReference type="ARBA" id="ARBA00022527"/>
    </source>
</evidence>
<dbReference type="SUPFAM" id="SSF56112">
    <property type="entry name" value="Protein kinase-like (PK-like)"/>
    <property type="match status" value="1"/>
</dbReference>
<dbReference type="Pfam" id="PF00069">
    <property type="entry name" value="Pkinase"/>
    <property type="match status" value="1"/>
</dbReference>
<dbReference type="HOGENOM" id="CLU_000288_81_2_1"/>
<evidence type="ECO:0000313" key="6">
    <source>
        <dbReference type="EMBL" id="EFI91099.1"/>
    </source>
</evidence>
<dbReference type="PROSITE" id="PS00107">
    <property type="entry name" value="PROTEIN_KINASE_ATP"/>
    <property type="match status" value="1"/>
</dbReference>
<dbReference type="Gene3D" id="1.10.510.10">
    <property type="entry name" value="Transferase(Phosphotransferase) domain 1"/>
    <property type="match status" value="1"/>
</dbReference>
<keyword evidence="3 4" id="KW-0067">ATP-binding</keyword>
<evidence type="ECO:0000256" key="4">
    <source>
        <dbReference type="PROSITE-ProRule" id="PRU10141"/>
    </source>
</evidence>
<organism evidence="7">
    <name type="scientific">Schizophyllum commune (strain H4-8 / FGSC 9210)</name>
    <name type="common">Split gill fungus</name>
    <dbReference type="NCBI Taxonomy" id="578458"/>
    <lineage>
        <taxon>Eukaryota</taxon>
        <taxon>Fungi</taxon>
        <taxon>Dikarya</taxon>
        <taxon>Basidiomycota</taxon>
        <taxon>Agaricomycotina</taxon>
        <taxon>Agaricomycetes</taxon>
        <taxon>Agaricomycetidae</taxon>
        <taxon>Agaricales</taxon>
        <taxon>Schizophyllaceae</taxon>
        <taxon>Schizophyllum</taxon>
    </lineage>
</organism>
<dbReference type="InterPro" id="IPR050117">
    <property type="entry name" value="MAPK"/>
</dbReference>
<keyword evidence="1" id="KW-0418">Kinase</keyword>
<dbReference type="GO" id="GO:0004674">
    <property type="term" value="F:protein serine/threonine kinase activity"/>
    <property type="evidence" value="ECO:0007669"/>
    <property type="project" value="UniProtKB-KW"/>
</dbReference>
<keyword evidence="7" id="KW-1185">Reference proteome</keyword>
<dbReference type="InterPro" id="IPR017441">
    <property type="entry name" value="Protein_kinase_ATP_BS"/>
</dbReference>
<reference evidence="6 7" key="1">
    <citation type="journal article" date="2010" name="Nat. Biotechnol.">
        <title>Genome sequence of the model mushroom Schizophyllum commune.</title>
        <authorList>
            <person name="Ohm R.A."/>
            <person name="de Jong J.F."/>
            <person name="Lugones L.G."/>
            <person name="Aerts A."/>
            <person name="Kothe E."/>
            <person name="Stajich J.E."/>
            <person name="de Vries R.P."/>
            <person name="Record E."/>
            <person name="Levasseur A."/>
            <person name="Baker S.E."/>
            <person name="Bartholomew K.A."/>
            <person name="Coutinho P.M."/>
            <person name="Erdmann S."/>
            <person name="Fowler T.J."/>
            <person name="Gathman A.C."/>
            <person name="Lombard V."/>
            <person name="Henrissat B."/>
            <person name="Knabe N."/>
            <person name="Kuees U."/>
            <person name="Lilly W.W."/>
            <person name="Lindquist E."/>
            <person name="Lucas S."/>
            <person name="Magnuson J.K."/>
            <person name="Piumi F."/>
            <person name="Raudaskoski M."/>
            <person name="Salamov A."/>
            <person name="Schmutz J."/>
            <person name="Schwarze F.W.M.R."/>
            <person name="vanKuyk P.A."/>
            <person name="Horton J.S."/>
            <person name="Grigoriev I.V."/>
            <person name="Woesten H.A.B."/>
        </authorList>
    </citation>
    <scope>NUCLEOTIDE SEQUENCE [LARGE SCALE GENOMIC DNA]</scope>
    <source>
        <strain evidence="7">H4-8 / FGSC 9210</strain>
    </source>
</reference>
<dbReference type="InterPro" id="IPR011009">
    <property type="entry name" value="Kinase-like_dom_sf"/>
</dbReference>
<dbReference type="eggNOG" id="KOG0594">
    <property type="taxonomic scope" value="Eukaryota"/>
</dbReference>
<proteinExistence type="predicted"/>
<sequence>MSSASTCYTSDHLELSDFLIYPEFLGLTEDVTCYRAEGYHPVKIGDVLGGAGPSSLQSRYPTRSPARYRIMHKLGFGGYATVWLAQSLDASGAFVALKITTGWGQRNAEAVSGPNGTHAVLVTDIVVPFLSLKYAPLSPRWRKAAAYGLVKGLAQMHRAGIVHGDFHLGNAGVAVPQLSTLSQEEIMQELRDPDITVILTADPAKQSPALPPYIVTPCNLAEFYLKIIGNADPHTKVLDLGNARRVGTMQPTWSCAVEACAPEVSFARFGEGKEGIAATKEADIWALGATIYELLTKAPLFHGIGHKAIIERACNMAGYVPPMWQAWWDSNDHLTLTNDAETYWLQSREYICQGCVDDEDTDAAICLLRRILTLDPSARPSCEDILQDPWFRDIA</sequence>